<evidence type="ECO:0000256" key="1">
    <source>
        <dbReference type="ARBA" id="ARBA00008306"/>
    </source>
</evidence>
<comment type="similarity">
    <text evidence="1">Belongs to the RMD1/sif2 family.</text>
</comment>
<proteinExistence type="inferred from homology"/>
<feature type="signal peptide" evidence="2">
    <location>
        <begin position="1"/>
        <end position="22"/>
    </location>
</feature>
<gene>
    <name evidence="4" type="ORF">P879_07427</name>
</gene>
<keyword evidence="2" id="KW-0732">Signal</keyword>
<name>A0A8T0DIQ3_9TREM</name>
<dbReference type="GO" id="GO:0005739">
    <property type="term" value="C:mitochondrion"/>
    <property type="evidence" value="ECO:0007669"/>
    <property type="project" value="UniProtKB-ARBA"/>
</dbReference>
<feature type="chain" id="PRO_5035801884" description="DUF155 domain-containing protein" evidence="2">
    <location>
        <begin position="23"/>
        <end position="141"/>
    </location>
</feature>
<dbReference type="Pfam" id="PF02582">
    <property type="entry name" value="DUF155"/>
    <property type="match status" value="1"/>
</dbReference>
<dbReference type="InterPro" id="IPR003734">
    <property type="entry name" value="DUF155"/>
</dbReference>
<dbReference type="PANTHER" id="PTHR16255">
    <property type="entry name" value="REQUIRED FOR MEIOTIC NUCLEAR DIVISION PROTEIN 1 HOMOLOG"/>
    <property type="match status" value="1"/>
</dbReference>
<dbReference type="InterPro" id="IPR051624">
    <property type="entry name" value="RMD1/Sad1-interacting"/>
</dbReference>
<protein>
    <recommendedName>
        <fullName evidence="3">DUF155 domain-containing protein</fullName>
    </recommendedName>
</protein>
<comment type="caution">
    <text evidence="4">The sequence shown here is derived from an EMBL/GenBank/DDBJ whole genome shotgun (WGS) entry which is preliminary data.</text>
</comment>
<evidence type="ECO:0000256" key="2">
    <source>
        <dbReference type="SAM" id="SignalP"/>
    </source>
</evidence>
<feature type="domain" description="DUF155" evidence="3">
    <location>
        <begin position="35"/>
        <end position="79"/>
    </location>
</feature>
<organism evidence="4 5">
    <name type="scientific">Paragonimus westermani</name>
    <dbReference type="NCBI Taxonomy" id="34504"/>
    <lineage>
        <taxon>Eukaryota</taxon>
        <taxon>Metazoa</taxon>
        <taxon>Spiralia</taxon>
        <taxon>Lophotrochozoa</taxon>
        <taxon>Platyhelminthes</taxon>
        <taxon>Trematoda</taxon>
        <taxon>Digenea</taxon>
        <taxon>Plagiorchiida</taxon>
        <taxon>Troglotremata</taxon>
        <taxon>Troglotrematidae</taxon>
        <taxon>Paragonimus</taxon>
    </lineage>
</organism>
<evidence type="ECO:0000313" key="4">
    <source>
        <dbReference type="EMBL" id="KAF8567206.1"/>
    </source>
</evidence>
<keyword evidence="5" id="KW-1185">Reference proteome</keyword>
<dbReference type="AlphaFoldDB" id="A0A8T0DIQ3"/>
<evidence type="ECO:0000313" key="5">
    <source>
        <dbReference type="Proteomes" id="UP000699462"/>
    </source>
</evidence>
<dbReference type="GO" id="GO:0070131">
    <property type="term" value="P:positive regulation of mitochondrial translation"/>
    <property type="evidence" value="ECO:0007669"/>
    <property type="project" value="TreeGrafter"/>
</dbReference>
<accession>A0A8T0DIQ3</accession>
<dbReference type="PANTHER" id="PTHR16255:SF1">
    <property type="entry name" value="REQUIRED FOR MEIOTIC NUCLEAR DIVISION PROTEIN 1 HOMOLOG"/>
    <property type="match status" value="1"/>
</dbReference>
<evidence type="ECO:0000259" key="3">
    <source>
        <dbReference type="Pfam" id="PF02582"/>
    </source>
</evidence>
<dbReference type="OrthoDB" id="242766at2759"/>
<reference evidence="4 5" key="1">
    <citation type="submission" date="2019-07" db="EMBL/GenBank/DDBJ databases">
        <title>Annotation for the trematode Paragonimus westermani.</title>
        <authorList>
            <person name="Choi Y.-J."/>
        </authorList>
    </citation>
    <scope>NUCLEOTIDE SEQUENCE [LARGE SCALE GENOMIC DNA]</scope>
    <source>
        <strain evidence="4">180907_Pwestermani</strain>
    </source>
</reference>
<dbReference type="EMBL" id="JTDF01004099">
    <property type="protein sequence ID" value="KAF8567206.1"/>
    <property type="molecule type" value="Genomic_DNA"/>
</dbReference>
<dbReference type="Proteomes" id="UP000699462">
    <property type="component" value="Unassembled WGS sequence"/>
</dbReference>
<sequence length="141" mass="16145">MALWIPFASGAAVVIRLFVVNCTDISLAIYCSTPIRHLLNISTSMIDTPDFYWDRPEVEALYNQLRSALSVSARTRVLNSKLNMCCELTEILSNHLQSRHSSRLEWMIIALILVEIAFEAFYYHERRLERRPSVGNTAVPT</sequence>